<dbReference type="RefSeq" id="WP_053612446.1">
    <property type="nucleotide sequence ID" value="NZ_BMRU01000013.1"/>
</dbReference>
<gene>
    <name evidence="2" type="ORF">Scinn_12210</name>
</gene>
<evidence type="ECO:0000256" key="1">
    <source>
        <dbReference type="SAM" id="MobiDB-lite"/>
    </source>
</evidence>
<sequence>MTAAAPPTQGEITTALRLEREREAAKPTTPEQVEEVQERLIRDWQAANEAGSPTPDIQSFIRSVAAKASVTNKDRGDTRAFWSYKSQPEGAPSEVGHRFVAQACGETRNYQVLEDSPAGKQLDSYHLWEPGVQEMLTRDFDVEPSEAKDLAPEVWSTVSRRYAEEAKGPVVVFAADIGEKSVLGKDELPQLLAHERVGRDGVEFALPSPRHGHLPPEIDELIADDPVRCQIRMEDFDPKKTTPKEFAQKLAAISVPENRRAEHQAAISRLMSADSYPELNEPRGPDRAHGFMVAVDIPDRVPSQRPAEHLGHGVVNPVPELARTAEVER</sequence>
<accession>A0ABQ3NG44</accession>
<evidence type="ECO:0000313" key="2">
    <source>
        <dbReference type="EMBL" id="GHI11758.1"/>
    </source>
</evidence>
<dbReference type="SUPFAM" id="SSF52309">
    <property type="entry name" value="N-(deoxy)ribosyltransferase-like"/>
    <property type="match status" value="1"/>
</dbReference>
<keyword evidence="3" id="KW-1185">Reference proteome</keyword>
<name>A0ABQ3NG44_STRVG</name>
<comment type="caution">
    <text evidence="2">The sequence shown here is derived from an EMBL/GenBank/DDBJ whole genome shotgun (WGS) entry which is preliminary data.</text>
</comment>
<protein>
    <submittedName>
        <fullName evidence="2">Uncharacterized protein</fullName>
    </submittedName>
</protein>
<dbReference type="Proteomes" id="UP000660554">
    <property type="component" value="Unassembled WGS sequence"/>
</dbReference>
<feature type="region of interest" description="Disordered" evidence="1">
    <location>
        <begin position="1"/>
        <end position="34"/>
    </location>
</feature>
<reference evidence="3" key="1">
    <citation type="submission" date="2020-09" db="EMBL/GenBank/DDBJ databases">
        <title>Whole genome shotgun sequence of Streptomyces cinnamonensis NBRC 15873.</title>
        <authorList>
            <person name="Komaki H."/>
            <person name="Tamura T."/>
        </authorList>
    </citation>
    <scope>NUCLEOTIDE SEQUENCE [LARGE SCALE GENOMIC DNA]</scope>
    <source>
        <strain evidence="3">NBRC 15873</strain>
    </source>
</reference>
<proteinExistence type="predicted"/>
<dbReference type="GeneID" id="86957473"/>
<feature type="region of interest" description="Disordered" evidence="1">
    <location>
        <begin position="302"/>
        <end position="329"/>
    </location>
</feature>
<evidence type="ECO:0000313" key="3">
    <source>
        <dbReference type="Proteomes" id="UP000660554"/>
    </source>
</evidence>
<dbReference type="EMBL" id="BNDV01000002">
    <property type="protein sequence ID" value="GHI11758.1"/>
    <property type="molecule type" value="Genomic_DNA"/>
</dbReference>
<organism evidence="2 3">
    <name type="scientific">Streptomyces virginiae</name>
    <name type="common">Streptomyces cinnamonensis</name>
    <dbReference type="NCBI Taxonomy" id="1961"/>
    <lineage>
        <taxon>Bacteria</taxon>
        <taxon>Bacillati</taxon>
        <taxon>Actinomycetota</taxon>
        <taxon>Actinomycetes</taxon>
        <taxon>Kitasatosporales</taxon>
        <taxon>Streptomycetaceae</taxon>
        <taxon>Streptomyces</taxon>
    </lineage>
</organism>